<keyword evidence="2" id="KW-0285">Flavoprotein</keyword>
<keyword evidence="3" id="KW-0274">FAD</keyword>
<keyword evidence="4" id="KW-0560">Oxidoreductase</keyword>
<accession>A0ABS5ALG6</accession>
<dbReference type="RefSeq" id="WP_086784094.1">
    <property type="nucleotide sequence ID" value="NZ_JAGIOO010000001.1"/>
</dbReference>
<dbReference type="EMBL" id="JAGIOO010000001">
    <property type="protein sequence ID" value="MBP2477386.1"/>
    <property type="molecule type" value="Genomic_DNA"/>
</dbReference>
<reference evidence="5 6" key="1">
    <citation type="submission" date="2021-03" db="EMBL/GenBank/DDBJ databases">
        <title>Sequencing the genomes of 1000 actinobacteria strains.</title>
        <authorList>
            <person name="Klenk H.-P."/>
        </authorList>
    </citation>
    <scope>NUCLEOTIDE SEQUENCE [LARGE SCALE GENOMIC DNA]</scope>
    <source>
        <strain evidence="5 6">DSM 44580</strain>
    </source>
</reference>
<dbReference type="Gene3D" id="3.50.50.60">
    <property type="entry name" value="FAD/NAD(P)-binding domain"/>
    <property type="match status" value="2"/>
</dbReference>
<comment type="caution">
    <text evidence="5">The sequence shown here is derived from an EMBL/GenBank/DDBJ whole genome shotgun (WGS) entry which is preliminary data.</text>
</comment>
<dbReference type="SUPFAM" id="SSF51905">
    <property type="entry name" value="FAD/NAD(P)-binding domain"/>
    <property type="match status" value="1"/>
</dbReference>
<dbReference type="PANTHER" id="PTHR42877:SF4">
    <property type="entry name" value="FAD_NAD(P)-BINDING DOMAIN-CONTAINING PROTEIN-RELATED"/>
    <property type="match status" value="1"/>
</dbReference>
<evidence type="ECO:0000256" key="2">
    <source>
        <dbReference type="ARBA" id="ARBA00022630"/>
    </source>
</evidence>
<evidence type="ECO:0000256" key="1">
    <source>
        <dbReference type="ARBA" id="ARBA00010139"/>
    </source>
</evidence>
<sequence length="504" mass="56807">MHEVHVAVIGTGFAGLAMAIRMKQRGMSDFVLLERAQEVGGTWRDNTYPGAACDVPSHLYSFSFAPNPDWTRSFSPQPEIWRYLRRTARQHGVYPHIRFGHDVQRCDWDEALGRWLVRTSRGVFSAKVLVSGMGPLCEPQLPDIKGLDTFEGTTFHSARWDHDYDLTGKRVAVIGTGASAIQFVPQIQPKVGKLSLFQRTPPWIMPRRDRPITALERRLFRWFPPLQRLARAAVYWTREASAIGFVRQPRLLRFAERYAKANLYRAVKDPALRKKLLPSFTMGCKRVLISNDYYPALAKPNVDVVTEGITEVRPHAVVTADGVEHPVDAIIYGTGFHATDPPSLETVFGRDGVRLGEAWQDGMEAYKGTTIAGFPNMFMLVGPNTGLGHTSIVFMIESQVNYVMDALKLLNRTDVVEIDPRVDRVQAFNDEVQRDMESTVWLTGGCASWYLDAKGRNTTLWPGFTWQYRRLTRKFDAHAYSVRLSGGSPAPTTALPARDDEAVH</sequence>
<evidence type="ECO:0000313" key="6">
    <source>
        <dbReference type="Proteomes" id="UP001519363"/>
    </source>
</evidence>
<name>A0ABS5ALG6_9PSEU</name>
<protein>
    <submittedName>
        <fullName evidence="5">Cation diffusion facilitator CzcD-associated flavoprotein CzcO</fullName>
    </submittedName>
</protein>
<comment type="similarity">
    <text evidence="1">Belongs to the FAD-binding monooxygenase family.</text>
</comment>
<proteinExistence type="inferred from homology"/>
<evidence type="ECO:0000313" key="5">
    <source>
        <dbReference type="EMBL" id="MBP2477386.1"/>
    </source>
</evidence>
<dbReference type="PANTHER" id="PTHR42877">
    <property type="entry name" value="L-ORNITHINE N(5)-MONOOXYGENASE-RELATED"/>
    <property type="match status" value="1"/>
</dbReference>
<dbReference type="InterPro" id="IPR020946">
    <property type="entry name" value="Flavin_mOase-like"/>
</dbReference>
<dbReference type="Pfam" id="PF00743">
    <property type="entry name" value="FMO-like"/>
    <property type="match status" value="1"/>
</dbReference>
<dbReference type="Proteomes" id="UP001519363">
    <property type="component" value="Unassembled WGS sequence"/>
</dbReference>
<keyword evidence="6" id="KW-1185">Reference proteome</keyword>
<gene>
    <name evidence="5" type="ORF">JOF53_006258</name>
</gene>
<evidence type="ECO:0000256" key="3">
    <source>
        <dbReference type="ARBA" id="ARBA00022827"/>
    </source>
</evidence>
<evidence type="ECO:0000256" key="4">
    <source>
        <dbReference type="ARBA" id="ARBA00023002"/>
    </source>
</evidence>
<dbReference type="InterPro" id="IPR051209">
    <property type="entry name" value="FAD-bind_Monooxygenase_sf"/>
</dbReference>
<organism evidence="5 6">
    <name type="scientific">Crossiella equi</name>
    <dbReference type="NCBI Taxonomy" id="130796"/>
    <lineage>
        <taxon>Bacteria</taxon>
        <taxon>Bacillati</taxon>
        <taxon>Actinomycetota</taxon>
        <taxon>Actinomycetes</taxon>
        <taxon>Pseudonocardiales</taxon>
        <taxon>Pseudonocardiaceae</taxon>
        <taxon>Crossiella</taxon>
    </lineage>
</organism>
<dbReference type="InterPro" id="IPR036188">
    <property type="entry name" value="FAD/NAD-bd_sf"/>
</dbReference>